<feature type="domain" description="Fe/B12 periplasmic-binding" evidence="1">
    <location>
        <begin position="72"/>
        <end position="347"/>
    </location>
</feature>
<dbReference type="InterPro" id="IPR050902">
    <property type="entry name" value="ABC_Transporter_SBP"/>
</dbReference>
<dbReference type="HOGENOM" id="CLU_403165_0_0_2"/>
<dbReference type="OrthoDB" id="24039at2157"/>
<feature type="domain" description="Fe/B12 periplasmic-binding" evidence="1">
    <location>
        <begin position="389"/>
        <end position="681"/>
    </location>
</feature>
<dbReference type="STRING" id="1343739.PAP_03975"/>
<proteinExistence type="predicted"/>
<dbReference type="Pfam" id="PF01497">
    <property type="entry name" value="Peripla_BP_2"/>
    <property type="match status" value="2"/>
</dbReference>
<sequence length="701" mass="78797">MKSSKMLLALLVISILAFSSACVQKTPMETTSTSIIQEKTTSTSHAQTEIQEKIMVTDFAGREVTLEKVPKRIIVLTGYWTEILHILGLDDKIVGIGKYVPNNPYIPEEVKQKPAVGSSFKGLNWESVASLEPDLIIVDWYGGKYKDKETIEKAEEIGIPVIALTAKSVEDNVKVVELLGKVFGNEEKAEELSNWMESKLEEVNKIASQIPADKKKNVIIINAPKDINGPITVYAKGSAWASIVELVGAHNLAYDKEFDTQWPKLDLEKIIAYWGDKADVIIVTSFSQDTLEKAVNDIKNDPRWREIKAVKEGHVYGILAGSKGFLDWGPRIVVGVYQMGGLIYPEYYPEWKPVAKELFEKFYGLSYEIKVEVMDSAGRKVTFEKVPERVIITSSYWAEVLHCLGLDDKIVGIDKYTPKDQFLPDSVKQKPQIGSVYKGINWETVAGLEPDLIVMGLWWGSFEPKEKELFERAEELNIPVLAFGIPDSNKTGTEMPYENIRIIRVLGKVFDKEREAEELASFLEHYYNQALEIASKIPEEEKKNVLIVYGSSITGKYATGTITVSTRGSAYAETAELVGGHNLAFDVNEGGPYLKLDLEKLIAYFGDKTDILIVVDWEAERLNEAVEKIKSDPSWQEIKAVKEGNVVGILVSSYKKDATALYGPRFITGIYAFGHAIYPEYYPDWEPIYNEILQKFYKIEG</sequence>
<accession>A0A075LTD3</accession>
<dbReference type="PROSITE" id="PS50983">
    <property type="entry name" value="FE_B12_PBP"/>
    <property type="match status" value="2"/>
</dbReference>
<dbReference type="EMBL" id="CP006019">
    <property type="protein sequence ID" value="AIF69212.1"/>
    <property type="molecule type" value="Genomic_DNA"/>
</dbReference>
<dbReference type="PANTHER" id="PTHR30535">
    <property type="entry name" value="VITAMIN B12-BINDING PROTEIN"/>
    <property type="match status" value="1"/>
</dbReference>
<reference evidence="2 3" key="2">
    <citation type="journal article" date="2015" name="Genome Announc.">
        <title>Complete Genome Sequence of Hyperthermophilic Piezophilic Archaeon Palaeococcus pacificus DY20341T, Isolated from Deep-Sea Hydrothermal Sediments.</title>
        <authorList>
            <person name="Zeng X."/>
            <person name="Jebbar M."/>
            <person name="Shao Z."/>
        </authorList>
    </citation>
    <scope>NUCLEOTIDE SEQUENCE [LARGE SCALE GENOMIC DNA]</scope>
    <source>
        <strain evidence="2 3">DY20341</strain>
    </source>
</reference>
<dbReference type="PROSITE" id="PS51257">
    <property type="entry name" value="PROKAR_LIPOPROTEIN"/>
    <property type="match status" value="1"/>
</dbReference>
<dbReference type="KEGG" id="ppac:PAP_03975"/>
<dbReference type="PANTHER" id="PTHR30535:SF34">
    <property type="entry name" value="MOLYBDATE-BINDING PROTEIN MOLA"/>
    <property type="match status" value="1"/>
</dbReference>
<organism evidence="2 3">
    <name type="scientific">Palaeococcus pacificus DY20341</name>
    <dbReference type="NCBI Taxonomy" id="1343739"/>
    <lineage>
        <taxon>Archaea</taxon>
        <taxon>Methanobacteriati</taxon>
        <taxon>Methanobacteriota</taxon>
        <taxon>Thermococci</taxon>
        <taxon>Thermococcales</taxon>
        <taxon>Thermococcaceae</taxon>
        <taxon>Palaeococcus</taxon>
    </lineage>
</organism>
<dbReference type="RefSeq" id="WP_048164796.1">
    <property type="nucleotide sequence ID" value="NZ_CP006019.1"/>
</dbReference>
<evidence type="ECO:0000313" key="3">
    <source>
        <dbReference type="Proteomes" id="UP000027981"/>
    </source>
</evidence>
<dbReference type="InterPro" id="IPR002491">
    <property type="entry name" value="ABC_transptr_periplasmic_BD"/>
</dbReference>
<dbReference type="eggNOG" id="arCOG04233">
    <property type="taxonomic scope" value="Archaea"/>
</dbReference>
<evidence type="ECO:0000259" key="1">
    <source>
        <dbReference type="PROSITE" id="PS50983"/>
    </source>
</evidence>
<evidence type="ECO:0000313" key="2">
    <source>
        <dbReference type="EMBL" id="AIF69212.1"/>
    </source>
</evidence>
<reference evidence="3" key="1">
    <citation type="submission" date="2013-06" db="EMBL/GenBank/DDBJ databases">
        <title>Complete Genome Sequence of Hyperthermophilic Palaeococcus pacificus DY20341T, Isolated from a Deep-Sea Hydrothermal Sediments.</title>
        <authorList>
            <person name="Zeng X."/>
            <person name="Shao Z."/>
        </authorList>
    </citation>
    <scope>NUCLEOTIDE SEQUENCE [LARGE SCALE GENOMIC DNA]</scope>
    <source>
        <strain evidence="3">DY20341</strain>
    </source>
</reference>
<dbReference type="Proteomes" id="UP000027981">
    <property type="component" value="Chromosome"/>
</dbReference>
<dbReference type="GeneID" id="24841922"/>
<keyword evidence="3" id="KW-1185">Reference proteome</keyword>
<gene>
    <name evidence="2" type="ORF">PAP_03975</name>
</gene>
<name>A0A075LTD3_9EURY</name>
<dbReference type="Gene3D" id="3.40.50.1980">
    <property type="entry name" value="Nitrogenase molybdenum iron protein domain"/>
    <property type="match status" value="4"/>
</dbReference>
<protein>
    <submittedName>
        <fullName evidence="2">ABC transporter substrate-binding protein</fullName>
    </submittedName>
</protein>
<dbReference type="SUPFAM" id="SSF53807">
    <property type="entry name" value="Helical backbone' metal receptor"/>
    <property type="match status" value="2"/>
</dbReference>
<dbReference type="AlphaFoldDB" id="A0A075LTD3"/>